<keyword evidence="1" id="KW-1133">Transmembrane helix</keyword>
<proteinExistence type="predicted"/>
<dbReference type="AlphaFoldDB" id="A0AAW6H5E5"/>
<dbReference type="EMBL" id="JAQNSI010000535">
    <property type="protein sequence ID" value="MDC1902721.1"/>
    <property type="molecule type" value="Genomic_DNA"/>
</dbReference>
<keyword evidence="1" id="KW-0472">Membrane</keyword>
<evidence type="ECO:0000313" key="3">
    <source>
        <dbReference type="Proteomes" id="UP001222603"/>
    </source>
</evidence>
<dbReference type="RefSeq" id="WP_272202116.1">
    <property type="nucleotide sequence ID" value="NZ_JAQNSI010000535.1"/>
</dbReference>
<keyword evidence="1" id="KW-0812">Transmembrane</keyword>
<evidence type="ECO:0000256" key="1">
    <source>
        <dbReference type="SAM" id="Phobius"/>
    </source>
</evidence>
<organism evidence="2 3">
    <name type="scientific">Bacteroides uniformis</name>
    <dbReference type="NCBI Taxonomy" id="820"/>
    <lineage>
        <taxon>Bacteria</taxon>
        <taxon>Pseudomonadati</taxon>
        <taxon>Bacteroidota</taxon>
        <taxon>Bacteroidia</taxon>
        <taxon>Bacteroidales</taxon>
        <taxon>Bacteroidaceae</taxon>
        <taxon>Bacteroides</taxon>
    </lineage>
</organism>
<dbReference type="Proteomes" id="UP001222603">
    <property type="component" value="Unassembled WGS sequence"/>
</dbReference>
<protein>
    <submittedName>
        <fullName evidence="2">CNNM domain-containing protein</fullName>
    </submittedName>
</protein>
<comment type="caution">
    <text evidence="2">The sequence shown here is derived from an EMBL/GenBank/DDBJ whole genome shotgun (WGS) entry which is preliminary data.</text>
</comment>
<evidence type="ECO:0000313" key="2">
    <source>
        <dbReference type="EMBL" id="MDC1902721.1"/>
    </source>
</evidence>
<feature type="transmembrane region" description="Helical" evidence="1">
    <location>
        <begin position="6"/>
        <end position="27"/>
    </location>
</feature>
<name>A0AAW6H5E5_BACUN</name>
<feature type="non-terminal residue" evidence="2">
    <location>
        <position position="37"/>
    </location>
</feature>
<gene>
    <name evidence="2" type="ORF">POZ10_19095</name>
</gene>
<sequence length="37" mass="4322">MDTVIFLLITMAFSAFFSGMEIAFVSVDKLRFEMERK</sequence>
<accession>A0AAW6H5E5</accession>
<reference evidence="2" key="1">
    <citation type="submission" date="2022-10" db="EMBL/GenBank/DDBJ databases">
        <title>Human gut microbiome strain richness.</title>
        <authorList>
            <person name="Chen-Liaw A."/>
        </authorList>
    </citation>
    <scope>NUCLEOTIDE SEQUENCE</scope>
    <source>
        <strain evidence="2">1001713st1_F9_1001713B170221_170320</strain>
    </source>
</reference>